<protein>
    <submittedName>
        <fullName evidence="3">NADP-dependent aldehyde dehydrogenase</fullName>
    </submittedName>
</protein>
<proteinExistence type="predicted"/>
<keyword evidence="4" id="KW-1185">Reference proteome</keyword>
<dbReference type="Proteomes" id="UP000247792">
    <property type="component" value="Unassembled WGS sequence"/>
</dbReference>
<name>A0A318JER2_9BURK</name>
<dbReference type="CDD" id="cd07129">
    <property type="entry name" value="ALDH_KGSADH"/>
    <property type="match status" value="1"/>
</dbReference>
<dbReference type="PANTHER" id="PTHR43353:SF3">
    <property type="entry name" value="ALDEHYDE DEHYDROGENASE-RELATED"/>
    <property type="match status" value="1"/>
</dbReference>
<dbReference type="InterPro" id="IPR044151">
    <property type="entry name" value="ALDH_KGSADH"/>
</dbReference>
<evidence type="ECO:0000259" key="2">
    <source>
        <dbReference type="Pfam" id="PF00171"/>
    </source>
</evidence>
<accession>A0A318JER2</accession>
<dbReference type="GO" id="GO:0016620">
    <property type="term" value="F:oxidoreductase activity, acting on the aldehyde or oxo group of donors, NAD or NADP as acceptor"/>
    <property type="evidence" value="ECO:0007669"/>
    <property type="project" value="InterPro"/>
</dbReference>
<reference evidence="3 4" key="1">
    <citation type="submission" date="2018-05" db="EMBL/GenBank/DDBJ databases">
        <title>Genomic Encyclopedia of Type Strains, Phase IV (KMG-IV): sequencing the most valuable type-strain genomes for metagenomic binning, comparative biology and taxonomic classification.</title>
        <authorList>
            <person name="Goeker M."/>
        </authorList>
    </citation>
    <scope>NUCLEOTIDE SEQUENCE [LARGE SCALE GENOMIC DNA]</scope>
    <source>
        <strain evidence="3 4">DSM 19792</strain>
    </source>
</reference>
<evidence type="ECO:0000313" key="4">
    <source>
        <dbReference type="Proteomes" id="UP000247792"/>
    </source>
</evidence>
<keyword evidence="1" id="KW-0560">Oxidoreductase</keyword>
<sequence>MQITGQMLIGKKVVFGLAGNAKAIDPSINQEIEPVFGFAITDEVEQACLLAEQAFDSYRTTSLEQRARFLEAIATGIMDLGPVLIERAAQETGLPVARLEGERGRTVNQLRLFAKVVRDGHWLDATIDSALPERAPPRPDLRLQKIALGPVAVFGASNFPLAFSVAGGDTASALAAGCPVVVKAHNAHLGTSELVGRVIQRAVADCALHEGVFSMLIGAGSQVGQQLVAHAAIKAVGFTGSRSGGLALVKTASQRKEPIPVYAEMSSINPVFLLDQALASQTTTLAKNFVDSLTLGAGQFCTNPGLVIAIESAAARQFLQDAARALEDKHAATMLTPGIHQAYLKGTSHLAEISQLQLVAKGQQAESVCAAQAVLSVCSGTTFLTTPALQEEIFGPSSIAILCKDFEEVIAVASSLEGQLTATVHAISDDHAQARKLLPVLEKKAGRILFNGFPTGVEVAHAMVHGGPFPATSDSRSTSVGAAAIERFLRPVCYQGFPADLLPAALQDNNPLQVARMMDGKLTLAS</sequence>
<evidence type="ECO:0000313" key="3">
    <source>
        <dbReference type="EMBL" id="PXX45470.1"/>
    </source>
</evidence>
<dbReference type="OrthoDB" id="9770537at2"/>
<gene>
    <name evidence="3" type="ORF">DFR42_102698</name>
</gene>
<comment type="caution">
    <text evidence="3">The sequence shown here is derived from an EMBL/GenBank/DDBJ whole genome shotgun (WGS) entry which is preliminary data.</text>
</comment>
<evidence type="ECO:0000256" key="1">
    <source>
        <dbReference type="ARBA" id="ARBA00023002"/>
    </source>
</evidence>
<feature type="domain" description="Aldehyde dehydrogenase" evidence="2">
    <location>
        <begin position="36"/>
        <end position="467"/>
    </location>
</feature>
<dbReference type="Pfam" id="PF00171">
    <property type="entry name" value="Aldedh"/>
    <property type="match status" value="1"/>
</dbReference>
<dbReference type="Gene3D" id="3.40.605.10">
    <property type="entry name" value="Aldehyde Dehydrogenase, Chain A, domain 1"/>
    <property type="match status" value="1"/>
</dbReference>
<dbReference type="InterPro" id="IPR016161">
    <property type="entry name" value="Ald_DH/histidinol_DH"/>
</dbReference>
<dbReference type="PANTHER" id="PTHR43353">
    <property type="entry name" value="SUCCINATE-SEMIALDEHYDE DEHYDROGENASE, MITOCHONDRIAL"/>
    <property type="match status" value="1"/>
</dbReference>
<dbReference type="SUPFAM" id="SSF53720">
    <property type="entry name" value="ALDH-like"/>
    <property type="match status" value="1"/>
</dbReference>
<dbReference type="Gene3D" id="3.40.309.10">
    <property type="entry name" value="Aldehyde Dehydrogenase, Chain A, domain 2"/>
    <property type="match status" value="1"/>
</dbReference>
<dbReference type="InterPro" id="IPR015590">
    <property type="entry name" value="Aldehyde_DH_dom"/>
</dbReference>
<dbReference type="InterPro" id="IPR016162">
    <property type="entry name" value="Ald_DH_N"/>
</dbReference>
<dbReference type="EMBL" id="QJKB01000002">
    <property type="protein sequence ID" value="PXX45470.1"/>
    <property type="molecule type" value="Genomic_DNA"/>
</dbReference>
<dbReference type="RefSeq" id="WP_110254894.1">
    <property type="nucleotide sequence ID" value="NZ_QJKB01000002.1"/>
</dbReference>
<organism evidence="3 4">
    <name type="scientific">Undibacterium pigrum</name>
    <dbReference type="NCBI Taxonomy" id="401470"/>
    <lineage>
        <taxon>Bacteria</taxon>
        <taxon>Pseudomonadati</taxon>
        <taxon>Pseudomonadota</taxon>
        <taxon>Betaproteobacteria</taxon>
        <taxon>Burkholderiales</taxon>
        <taxon>Oxalobacteraceae</taxon>
        <taxon>Undibacterium</taxon>
    </lineage>
</organism>
<dbReference type="AlphaFoldDB" id="A0A318JER2"/>
<dbReference type="InterPro" id="IPR016163">
    <property type="entry name" value="Ald_DH_C"/>
</dbReference>
<dbReference type="InterPro" id="IPR050740">
    <property type="entry name" value="Aldehyde_DH_Superfamily"/>
</dbReference>